<accession>A0A9X4KRS1</accession>
<dbReference type="InterPro" id="IPR000944">
    <property type="entry name" value="Tscrpt_reg_Rrf2"/>
</dbReference>
<dbReference type="FunFam" id="1.10.10.10:FF:000138">
    <property type="entry name" value="Rrf2 family transcriptional regulator"/>
    <property type="match status" value="1"/>
</dbReference>
<dbReference type="GO" id="GO:0005829">
    <property type="term" value="C:cytosol"/>
    <property type="evidence" value="ECO:0007669"/>
    <property type="project" value="TreeGrafter"/>
</dbReference>
<dbReference type="InterPro" id="IPR036388">
    <property type="entry name" value="WH-like_DNA-bd_sf"/>
</dbReference>
<gene>
    <name evidence="1" type="ORF">OMP38_32195</name>
</gene>
<dbReference type="PROSITE" id="PS51197">
    <property type="entry name" value="HTH_RRF2_2"/>
    <property type="match status" value="1"/>
</dbReference>
<dbReference type="AlphaFoldDB" id="A0A9X4KRS1"/>
<dbReference type="RefSeq" id="WP_277568682.1">
    <property type="nucleotide sequence ID" value="NZ_JAPDHZ010000008.1"/>
</dbReference>
<name>A0A9X4KRS1_9BACL</name>
<dbReference type="PANTHER" id="PTHR33221:SF15">
    <property type="entry name" value="HTH-TYPE TRANSCRIPTIONAL REGULATOR YWGB-RELATED"/>
    <property type="match status" value="1"/>
</dbReference>
<dbReference type="PANTHER" id="PTHR33221">
    <property type="entry name" value="WINGED HELIX-TURN-HELIX TRANSCRIPTIONAL REGULATOR, RRF2 FAMILY"/>
    <property type="match status" value="1"/>
</dbReference>
<evidence type="ECO:0000313" key="2">
    <source>
        <dbReference type="Proteomes" id="UP001153387"/>
    </source>
</evidence>
<keyword evidence="2" id="KW-1185">Reference proteome</keyword>
<reference evidence="1 2" key="1">
    <citation type="submission" date="2022-10" db="EMBL/GenBank/DDBJ databases">
        <title>Comparative genomic analysis of Cohnella hashimotonis sp. nov., isolated from the International Space Station.</title>
        <authorList>
            <person name="Simpson A."/>
            <person name="Venkateswaran K."/>
        </authorList>
    </citation>
    <scope>NUCLEOTIDE SEQUENCE [LARGE SCALE GENOMIC DNA]</scope>
    <source>
        <strain evidence="1 2">DSM 18997</strain>
    </source>
</reference>
<dbReference type="SUPFAM" id="SSF46785">
    <property type="entry name" value="Winged helix' DNA-binding domain"/>
    <property type="match status" value="1"/>
</dbReference>
<organism evidence="1 2">
    <name type="scientific">Cohnella ginsengisoli</name>
    <dbReference type="NCBI Taxonomy" id="425004"/>
    <lineage>
        <taxon>Bacteria</taxon>
        <taxon>Bacillati</taxon>
        <taxon>Bacillota</taxon>
        <taxon>Bacilli</taxon>
        <taxon>Bacillales</taxon>
        <taxon>Paenibacillaceae</taxon>
        <taxon>Cohnella</taxon>
    </lineage>
</organism>
<protein>
    <submittedName>
        <fullName evidence="1">Rrf2 family transcriptional regulator</fullName>
    </submittedName>
</protein>
<dbReference type="EMBL" id="JAPDHZ010000008">
    <property type="protein sequence ID" value="MDG0794972.1"/>
    <property type="molecule type" value="Genomic_DNA"/>
</dbReference>
<dbReference type="GO" id="GO:0003700">
    <property type="term" value="F:DNA-binding transcription factor activity"/>
    <property type="evidence" value="ECO:0007669"/>
    <property type="project" value="TreeGrafter"/>
</dbReference>
<dbReference type="Gene3D" id="1.10.10.10">
    <property type="entry name" value="Winged helix-like DNA-binding domain superfamily/Winged helix DNA-binding domain"/>
    <property type="match status" value="1"/>
</dbReference>
<dbReference type="Proteomes" id="UP001153387">
    <property type="component" value="Unassembled WGS sequence"/>
</dbReference>
<sequence length="149" mass="16123">MQISSRFSIGVHILSLLAIRPQDHHTSEWLAGSVGTNPVVIRRVLGHLKKAGLANVKAGSGGATLARELDEITLLDVYRAVDVVEEGNLFHVHEQPNPACPVGANIEKVLRLMMFKAQAAMEGVLAAVTMRELVDVLAREIEEKRAANG</sequence>
<proteinExistence type="predicted"/>
<dbReference type="InterPro" id="IPR036390">
    <property type="entry name" value="WH_DNA-bd_sf"/>
</dbReference>
<dbReference type="Pfam" id="PF02082">
    <property type="entry name" value="Rrf2"/>
    <property type="match status" value="1"/>
</dbReference>
<evidence type="ECO:0000313" key="1">
    <source>
        <dbReference type="EMBL" id="MDG0794972.1"/>
    </source>
</evidence>
<comment type="caution">
    <text evidence="1">The sequence shown here is derived from an EMBL/GenBank/DDBJ whole genome shotgun (WGS) entry which is preliminary data.</text>
</comment>